<dbReference type="InterPro" id="IPR011549">
    <property type="entry name" value="RibD_C"/>
</dbReference>
<dbReference type="Gene3D" id="3.40.430.10">
    <property type="entry name" value="Dihydrofolate Reductase, subunit A"/>
    <property type="match status" value="1"/>
</dbReference>
<dbReference type="NCBIfam" id="TIGR00227">
    <property type="entry name" value="ribD_Cterm"/>
    <property type="match status" value="1"/>
</dbReference>
<dbReference type="InterPro" id="IPR002734">
    <property type="entry name" value="RibDG_C"/>
</dbReference>
<keyword evidence="14 16" id="KW-0378">Hydrolase</keyword>
<evidence type="ECO:0000259" key="15">
    <source>
        <dbReference type="PROSITE" id="PS51747"/>
    </source>
</evidence>
<comment type="catalytic activity">
    <reaction evidence="13 14">
        <text>2,5-diamino-6-hydroxy-4-(5-phosphoribosylamino)-pyrimidine + H2O + H(+) = 5-amino-6-(5-phospho-D-ribosylamino)uracil + NH4(+)</text>
        <dbReference type="Rhea" id="RHEA:21868"/>
        <dbReference type="ChEBI" id="CHEBI:15377"/>
        <dbReference type="ChEBI" id="CHEBI:15378"/>
        <dbReference type="ChEBI" id="CHEBI:28938"/>
        <dbReference type="ChEBI" id="CHEBI:58453"/>
        <dbReference type="ChEBI" id="CHEBI:58614"/>
        <dbReference type="EC" id="3.5.4.26"/>
    </reaction>
</comment>
<dbReference type="PANTHER" id="PTHR38011">
    <property type="entry name" value="DIHYDROFOLATE REDUCTASE FAMILY PROTEIN (AFU_ORTHOLOGUE AFUA_8G06820)"/>
    <property type="match status" value="1"/>
</dbReference>
<dbReference type="Gene3D" id="3.40.140.10">
    <property type="entry name" value="Cytidine Deaminase, domain 2"/>
    <property type="match status" value="1"/>
</dbReference>
<evidence type="ECO:0000256" key="9">
    <source>
        <dbReference type="ARBA" id="ARBA00022857"/>
    </source>
</evidence>
<evidence type="ECO:0000256" key="3">
    <source>
        <dbReference type="ARBA" id="ARBA00004910"/>
    </source>
</evidence>
<keyword evidence="6 14" id="KW-0686">Riboflavin biosynthesis</keyword>
<comment type="function">
    <text evidence="1 14">Converts 2,5-diamino-6-(ribosylamino)-4(3h)-pyrimidinone 5'-phosphate into 5-amino-6-(ribosylamino)-2,4(1h,3h)-pyrimidinedione 5'-phosphate.</text>
</comment>
<dbReference type="EMBL" id="JBHSOZ010000010">
    <property type="protein sequence ID" value="MFC5714132.1"/>
    <property type="molecule type" value="Genomic_DNA"/>
</dbReference>
<evidence type="ECO:0000313" key="16">
    <source>
        <dbReference type="EMBL" id="MFC5714132.1"/>
    </source>
</evidence>
<dbReference type="NCBIfam" id="TIGR00326">
    <property type="entry name" value="eubact_ribD"/>
    <property type="match status" value="1"/>
</dbReference>
<dbReference type="CDD" id="cd01284">
    <property type="entry name" value="Riboflavin_deaminase-reductase"/>
    <property type="match status" value="1"/>
</dbReference>
<name>A0ABW0YRY1_9BACI</name>
<evidence type="ECO:0000256" key="10">
    <source>
        <dbReference type="ARBA" id="ARBA00023002"/>
    </source>
</evidence>
<dbReference type="SUPFAM" id="SSF53927">
    <property type="entry name" value="Cytidine deaminase-like"/>
    <property type="match status" value="1"/>
</dbReference>
<evidence type="ECO:0000313" key="17">
    <source>
        <dbReference type="Proteomes" id="UP001596142"/>
    </source>
</evidence>
<gene>
    <name evidence="16" type="primary">ribD</name>
    <name evidence="16" type="ORF">ACFPU1_15385</name>
</gene>
<evidence type="ECO:0000256" key="1">
    <source>
        <dbReference type="ARBA" id="ARBA00002151"/>
    </source>
</evidence>
<dbReference type="InterPro" id="IPR002125">
    <property type="entry name" value="CMP_dCMP_dom"/>
</dbReference>
<comment type="pathway">
    <text evidence="3 14">Cofactor biosynthesis; riboflavin biosynthesis; 5-amino-6-(D-ribitylamino)uracil from GTP: step 3/4.</text>
</comment>
<dbReference type="Pfam" id="PF01872">
    <property type="entry name" value="RibD_C"/>
    <property type="match status" value="1"/>
</dbReference>
<comment type="pathway">
    <text evidence="2 14">Cofactor biosynthesis; riboflavin biosynthesis; 5-amino-6-(D-ribitylamino)uracil from GTP: step 2/4.</text>
</comment>
<dbReference type="InterPro" id="IPR024072">
    <property type="entry name" value="DHFR-like_dom_sf"/>
</dbReference>
<dbReference type="InterPro" id="IPR016192">
    <property type="entry name" value="APOBEC/CMP_deaminase_Zn-bd"/>
</dbReference>
<dbReference type="RefSeq" id="WP_385942705.1">
    <property type="nucleotide sequence ID" value="NZ_JBHSOZ010000010.1"/>
</dbReference>
<dbReference type="GO" id="GO:0008703">
    <property type="term" value="F:5-amino-6-(5-phosphoribosylamino)uracil reductase activity"/>
    <property type="evidence" value="ECO:0007669"/>
    <property type="project" value="UniProtKB-EC"/>
</dbReference>
<organism evidence="16 17">
    <name type="scientific">Thalassorhabdus alkalitolerans</name>
    <dbReference type="NCBI Taxonomy" id="2282697"/>
    <lineage>
        <taxon>Bacteria</taxon>
        <taxon>Bacillati</taxon>
        <taxon>Bacillota</taxon>
        <taxon>Bacilli</taxon>
        <taxon>Bacillales</taxon>
        <taxon>Bacillaceae</taxon>
        <taxon>Thalassorhabdus</taxon>
    </lineage>
</organism>
<sequence>MINDQSYMKLALDLAENTEGQTSPNPVVGAVVVKEGRILGMGAHLKAGTEHAEVHALAMAGDEAAGADIYVTLEPCSHYGKTPPCADTIINKGIKRAVIATSDPNPQVAGKGIQKLKEAGVEVVLEVEKERADWLNRKFFHFMKAKTPYVTLKSATSLDGKTATVTGESQWITEKEAREDVHYSRHTHDAILAGVETVKKDNPSLTTRLPSGGAHPIRVILDTNLRTPLQAKMLHDGLAPVWIICGSDNDEQKVKQYKSLGAEVIKMSHSSISLQEMLNVLGERNIQSLYVEGGATVAGSFVKERAFQEVIMYMAPKLIGGKDAPTAVGGTGIANINEAIALDIISVEKAGDDLKITARPKEAF</sequence>
<evidence type="ECO:0000256" key="12">
    <source>
        <dbReference type="ARBA" id="ARBA00049861"/>
    </source>
</evidence>
<keyword evidence="17" id="KW-1185">Reference proteome</keyword>
<evidence type="ECO:0000256" key="6">
    <source>
        <dbReference type="ARBA" id="ARBA00022619"/>
    </source>
</evidence>
<dbReference type="InterPro" id="IPR050765">
    <property type="entry name" value="Riboflavin_Biosynth_HTPR"/>
</dbReference>
<comment type="cofactor">
    <cofactor evidence="14">
        <name>Zn(2+)</name>
        <dbReference type="ChEBI" id="CHEBI:29105"/>
    </cofactor>
    <text evidence="14">Binds 1 zinc ion.</text>
</comment>
<dbReference type="EC" id="1.1.1.193" evidence="14"/>
<comment type="similarity">
    <text evidence="4 14">In the N-terminal section; belongs to the cytidine and deoxycytidylate deaminase family.</text>
</comment>
<comment type="similarity">
    <text evidence="5 14">In the C-terminal section; belongs to the HTP reductase family.</text>
</comment>
<dbReference type="PROSITE" id="PS00903">
    <property type="entry name" value="CYT_DCMP_DEAMINASES_1"/>
    <property type="match status" value="1"/>
</dbReference>
<keyword evidence="7 14" id="KW-0479">Metal-binding</keyword>
<evidence type="ECO:0000256" key="2">
    <source>
        <dbReference type="ARBA" id="ARBA00004882"/>
    </source>
</evidence>
<dbReference type="GO" id="GO:0008835">
    <property type="term" value="F:diaminohydroxyphosphoribosylaminopyrimidine deaminase activity"/>
    <property type="evidence" value="ECO:0007669"/>
    <property type="project" value="UniProtKB-EC"/>
</dbReference>
<keyword evidence="11" id="KW-0511">Multifunctional enzyme</keyword>
<evidence type="ECO:0000256" key="7">
    <source>
        <dbReference type="ARBA" id="ARBA00022723"/>
    </source>
</evidence>
<protein>
    <recommendedName>
        <fullName evidence="14">Riboflavin biosynthesis protein RibD</fullName>
    </recommendedName>
    <domain>
        <recommendedName>
            <fullName evidence="14">Diaminohydroxyphosphoribosylaminopyrimidine deaminase</fullName>
            <shortName evidence="14">DRAP deaminase</shortName>
            <ecNumber evidence="14">3.5.4.26</ecNumber>
        </recommendedName>
        <alternativeName>
            <fullName evidence="14">Riboflavin-specific deaminase</fullName>
        </alternativeName>
    </domain>
    <domain>
        <recommendedName>
            <fullName evidence="14">5-amino-6-(5-phosphoribosylamino)uracil reductase</fullName>
            <ecNumber evidence="14">1.1.1.193</ecNumber>
        </recommendedName>
        <alternativeName>
            <fullName evidence="14">HTP reductase</fullName>
        </alternativeName>
    </domain>
</protein>
<dbReference type="PROSITE" id="PS51747">
    <property type="entry name" value="CYT_DCMP_DEAMINASES_2"/>
    <property type="match status" value="1"/>
</dbReference>
<dbReference type="InterPro" id="IPR004794">
    <property type="entry name" value="Eubact_RibD"/>
</dbReference>
<evidence type="ECO:0000256" key="4">
    <source>
        <dbReference type="ARBA" id="ARBA00005259"/>
    </source>
</evidence>
<feature type="domain" description="CMP/dCMP-type deaminase" evidence="15">
    <location>
        <begin position="2"/>
        <end position="124"/>
    </location>
</feature>
<evidence type="ECO:0000256" key="8">
    <source>
        <dbReference type="ARBA" id="ARBA00022833"/>
    </source>
</evidence>
<dbReference type="Pfam" id="PF00383">
    <property type="entry name" value="dCMP_cyt_deam_1"/>
    <property type="match status" value="1"/>
</dbReference>
<accession>A0ABW0YRY1</accession>
<evidence type="ECO:0000256" key="5">
    <source>
        <dbReference type="ARBA" id="ARBA00007417"/>
    </source>
</evidence>
<evidence type="ECO:0000256" key="14">
    <source>
        <dbReference type="PIRNR" id="PIRNR006769"/>
    </source>
</evidence>
<evidence type="ECO:0000256" key="13">
    <source>
        <dbReference type="ARBA" id="ARBA00049886"/>
    </source>
</evidence>
<dbReference type="SUPFAM" id="SSF53597">
    <property type="entry name" value="Dihydrofolate reductase-like"/>
    <property type="match status" value="1"/>
</dbReference>
<proteinExistence type="inferred from homology"/>
<reference evidence="17" key="1">
    <citation type="journal article" date="2019" name="Int. J. Syst. Evol. Microbiol.">
        <title>The Global Catalogue of Microorganisms (GCM) 10K type strain sequencing project: providing services to taxonomists for standard genome sequencing and annotation.</title>
        <authorList>
            <consortium name="The Broad Institute Genomics Platform"/>
            <consortium name="The Broad Institute Genome Sequencing Center for Infectious Disease"/>
            <person name="Wu L."/>
            <person name="Ma J."/>
        </authorList>
    </citation>
    <scope>NUCLEOTIDE SEQUENCE [LARGE SCALE GENOMIC DNA]</scope>
    <source>
        <strain evidence="17">CECT 7184</strain>
    </source>
</reference>
<dbReference type="EC" id="3.5.4.26" evidence="14"/>
<dbReference type="Proteomes" id="UP001596142">
    <property type="component" value="Unassembled WGS sequence"/>
</dbReference>
<dbReference type="InterPro" id="IPR016193">
    <property type="entry name" value="Cytidine_deaminase-like"/>
</dbReference>
<comment type="catalytic activity">
    <reaction evidence="12 14">
        <text>5-amino-6-(5-phospho-D-ribitylamino)uracil + NADP(+) = 5-amino-6-(5-phospho-D-ribosylamino)uracil + NADPH + H(+)</text>
        <dbReference type="Rhea" id="RHEA:17845"/>
        <dbReference type="ChEBI" id="CHEBI:15378"/>
        <dbReference type="ChEBI" id="CHEBI:57783"/>
        <dbReference type="ChEBI" id="CHEBI:58349"/>
        <dbReference type="ChEBI" id="CHEBI:58421"/>
        <dbReference type="ChEBI" id="CHEBI:58453"/>
        <dbReference type="EC" id="1.1.1.193"/>
    </reaction>
</comment>
<comment type="caution">
    <text evidence="16">The sequence shown here is derived from an EMBL/GenBank/DDBJ whole genome shotgun (WGS) entry which is preliminary data.</text>
</comment>
<keyword evidence="8 14" id="KW-0862">Zinc</keyword>
<keyword evidence="9 14" id="KW-0521">NADP</keyword>
<evidence type="ECO:0000256" key="11">
    <source>
        <dbReference type="ARBA" id="ARBA00023268"/>
    </source>
</evidence>
<dbReference type="PANTHER" id="PTHR38011:SF7">
    <property type="entry name" value="2,5-DIAMINO-6-RIBOSYLAMINO-4(3H)-PYRIMIDINONE 5'-PHOSPHATE REDUCTASE"/>
    <property type="match status" value="1"/>
</dbReference>
<keyword evidence="10 14" id="KW-0560">Oxidoreductase</keyword>
<dbReference type="PIRSF" id="PIRSF006769">
    <property type="entry name" value="RibD"/>
    <property type="match status" value="1"/>
</dbReference>